<dbReference type="GO" id="GO:0016787">
    <property type="term" value="F:hydrolase activity"/>
    <property type="evidence" value="ECO:0007669"/>
    <property type="project" value="UniProtKB-KW"/>
</dbReference>
<dbReference type="SUPFAM" id="SSF52980">
    <property type="entry name" value="Restriction endonuclease-like"/>
    <property type="match status" value="1"/>
</dbReference>
<keyword evidence="4" id="KW-0347">Helicase</keyword>
<dbReference type="GO" id="GO:0005524">
    <property type="term" value="F:ATP binding"/>
    <property type="evidence" value="ECO:0007669"/>
    <property type="project" value="UniProtKB-KW"/>
</dbReference>
<keyword evidence="9" id="KW-0614">Plasmid</keyword>
<dbReference type="Pfam" id="PF12705">
    <property type="entry name" value="PDDEXK_1"/>
    <property type="match status" value="1"/>
</dbReference>
<dbReference type="GO" id="GO:0004386">
    <property type="term" value="F:helicase activity"/>
    <property type="evidence" value="ECO:0007669"/>
    <property type="project" value="UniProtKB-KW"/>
</dbReference>
<evidence type="ECO:0000256" key="4">
    <source>
        <dbReference type="ARBA" id="ARBA00022806"/>
    </source>
</evidence>
<dbReference type="GO" id="GO:0003677">
    <property type="term" value="F:DNA binding"/>
    <property type="evidence" value="ECO:0007669"/>
    <property type="project" value="UniProtKB-KW"/>
</dbReference>
<keyword evidence="5" id="KW-0067">ATP-binding</keyword>
<evidence type="ECO:0000256" key="5">
    <source>
        <dbReference type="ARBA" id="ARBA00022840"/>
    </source>
</evidence>
<keyword evidence="10" id="KW-1185">Reference proteome</keyword>
<dbReference type="InterPro" id="IPR011604">
    <property type="entry name" value="PDDEXK-like_dom_sf"/>
</dbReference>
<organism evidence="9 10">
    <name type="scientific">Brevibacillus laterosporus</name>
    <name type="common">Bacillus laterosporus</name>
    <dbReference type="NCBI Taxonomy" id="1465"/>
    <lineage>
        <taxon>Bacteria</taxon>
        <taxon>Bacillati</taxon>
        <taxon>Bacillota</taxon>
        <taxon>Bacilli</taxon>
        <taxon>Bacillales</taxon>
        <taxon>Paenibacillaceae</taxon>
        <taxon>Brevibacillus</taxon>
    </lineage>
</organism>
<sequence length="241" mass="28510">MIYSFSRLSLYLQCPLRFYWKYIEKRSEPITEPLALGKAVHHSLEMIIKNGLSIDEAVYEGWINTDFFPLKRSDMEWLIRNARASQGMGRVEEYFKLPLSTSPFSPNIQGYIDLHNHSWLLDWKTNRKTYGIKDTMQVLLYAWALMQKFGVSEVKGTLYFLRYKLPVSAIFDNHQAEIARLWAYDTAMEIDEKRFLINDSQIKVDHLFPPKPSSLCKHCPWALECYQKKNNQRERSLWQLA</sequence>
<dbReference type="Proteomes" id="UP000319432">
    <property type="component" value="Plasmid p1821L01"/>
</dbReference>
<keyword evidence="3" id="KW-0378">Hydrolase</keyword>
<geneLocation type="plasmid" evidence="9 10">
    <name>p1821L01</name>
</geneLocation>
<dbReference type="InterPro" id="IPR038726">
    <property type="entry name" value="PDDEXK_AddAB-type"/>
</dbReference>
<evidence type="ECO:0000256" key="2">
    <source>
        <dbReference type="ARBA" id="ARBA00022763"/>
    </source>
</evidence>
<gene>
    <name evidence="9" type="ORF">EEL30_00075</name>
</gene>
<dbReference type="GO" id="GO:0006281">
    <property type="term" value="P:DNA repair"/>
    <property type="evidence" value="ECO:0007669"/>
    <property type="project" value="UniProtKB-KW"/>
</dbReference>
<dbReference type="InterPro" id="IPR011335">
    <property type="entry name" value="Restrct_endonuc-II-like"/>
</dbReference>
<dbReference type="AlphaFoldDB" id="A0A518V1Q1"/>
<accession>A0A518V1Q1</accession>
<feature type="domain" description="PD-(D/E)XK endonuclease-like" evidence="8">
    <location>
        <begin position="4"/>
        <end position="225"/>
    </location>
</feature>
<keyword evidence="6" id="KW-0238">DNA-binding</keyword>
<dbReference type="EMBL" id="CP033461">
    <property type="protein sequence ID" value="QDX90919.1"/>
    <property type="molecule type" value="Genomic_DNA"/>
</dbReference>
<evidence type="ECO:0000259" key="8">
    <source>
        <dbReference type="Pfam" id="PF12705"/>
    </source>
</evidence>
<proteinExistence type="predicted"/>
<keyword evidence="2" id="KW-0227">DNA damage</keyword>
<keyword evidence="7" id="KW-0234">DNA repair</keyword>
<evidence type="ECO:0000313" key="10">
    <source>
        <dbReference type="Proteomes" id="UP000319432"/>
    </source>
</evidence>
<reference evidence="9 10" key="1">
    <citation type="submission" date="2018-11" db="EMBL/GenBank/DDBJ databases">
        <title>Phylogenetic determinants of toxin gene distribution in genomes of Brevibacillus laterosporus.</title>
        <authorList>
            <person name="Glare T.R."/>
            <person name="Durrant A."/>
            <person name="Berry C."/>
            <person name="Palma L."/>
            <person name="Ormskirk M."/>
            <person name="Cox M.O."/>
        </authorList>
    </citation>
    <scope>NUCLEOTIDE SEQUENCE [LARGE SCALE GENOMIC DNA]</scope>
    <source>
        <strain evidence="9 10">1821L</strain>
        <plasmid evidence="9 10">p1821L01</plasmid>
    </source>
</reference>
<evidence type="ECO:0000256" key="6">
    <source>
        <dbReference type="ARBA" id="ARBA00023125"/>
    </source>
</evidence>
<evidence type="ECO:0000256" key="1">
    <source>
        <dbReference type="ARBA" id="ARBA00022741"/>
    </source>
</evidence>
<protein>
    <submittedName>
        <fullName evidence="9">PD-(D/E)XK nuclease family protein</fullName>
    </submittedName>
</protein>
<evidence type="ECO:0000256" key="7">
    <source>
        <dbReference type="ARBA" id="ARBA00023204"/>
    </source>
</evidence>
<dbReference type="Gene3D" id="3.90.320.10">
    <property type="match status" value="1"/>
</dbReference>
<keyword evidence="1" id="KW-0547">Nucleotide-binding</keyword>
<dbReference type="OrthoDB" id="5413799at2"/>
<evidence type="ECO:0000256" key="3">
    <source>
        <dbReference type="ARBA" id="ARBA00022801"/>
    </source>
</evidence>
<evidence type="ECO:0000313" key="9">
    <source>
        <dbReference type="EMBL" id="QDX90919.1"/>
    </source>
</evidence>
<name>A0A518V1Q1_BRELA</name>